<organism evidence="1 3">
    <name type="scientific">Flavobacterium commune</name>
    <dbReference type="NCBI Taxonomy" id="1306519"/>
    <lineage>
        <taxon>Bacteria</taxon>
        <taxon>Pseudomonadati</taxon>
        <taxon>Bacteroidota</taxon>
        <taxon>Flavobacteriia</taxon>
        <taxon>Flavobacteriales</taxon>
        <taxon>Flavobacteriaceae</taxon>
        <taxon>Flavobacterium</taxon>
    </lineage>
</organism>
<reference evidence="1 3" key="1">
    <citation type="submission" date="2016-10" db="EMBL/GenBank/DDBJ databases">
        <title>Complete Genome Sequence of Flavobacterium sp. PK15.</title>
        <authorList>
            <person name="Ekwe A."/>
            <person name="Kim S.B."/>
        </authorList>
    </citation>
    <scope>NUCLEOTIDE SEQUENCE [LARGE SCALE GENOMIC DNA]</scope>
    <source>
        <strain evidence="1 3">PK15</strain>
    </source>
</reference>
<dbReference type="RefSeq" id="WP_071183243.1">
    <property type="nucleotide sequence ID" value="NZ_CP017774.1"/>
</dbReference>
<dbReference type="KEGG" id="fcm:BIW12_00095"/>
<protein>
    <submittedName>
        <fullName evidence="1">Uncharacterized protein</fullName>
    </submittedName>
</protein>
<accession>A0A1D9P5V7</accession>
<keyword evidence="3" id="KW-1185">Reference proteome</keyword>
<evidence type="ECO:0000313" key="1">
    <source>
        <dbReference type="EMBL" id="AOZ97968.1"/>
    </source>
</evidence>
<evidence type="ECO:0000313" key="2">
    <source>
        <dbReference type="EMBL" id="APA00806.1"/>
    </source>
</evidence>
<dbReference type="OrthoDB" id="884804at2"/>
<proteinExistence type="predicted"/>
<dbReference type="Proteomes" id="UP000178198">
    <property type="component" value="Chromosome"/>
</dbReference>
<sequence length="65" mass="8027">MKTQVSVKHIVIDFIYLKNQLKDLFKDKKEYQPIIDFLYDKDYLDDELDFPFPKLKDIYLTSYWT</sequence>
<evidence type="ECO:0000313" key="3">
    <source>
        <dbReference type="Proteomes" id="UP000178198"/>
    </source>
</evidence>
<dbReference type="KEGG" id="fcm:BIW12_16000"/>
<dbReference type="AlphaFoldDB" id="A0A1D9P5V7"/>
<dbReference type="EMBL" id="CP017774">
    <property type="protein sequence ID" value="APA00806.1"/>
    <property type="molecule type" value="Genomic_DNA"/>
</dbReference>
<gene>
    <name evidence="1" type="ORF">BIW12_00095</name>
    <name evidence="2" type="ORF">BIW12_16000</name>
</gene>
<dbReference type="EMBL" id="CP017774">
    <property type="protein sequence ID" value="AOZ97968.1"/>
    <property type="molecule type" value="Genomic_DNA"/>
</dbReference>
<name>A0A1D9P5V7_9FLAO</name>